<dbReference type="STRING" id="1486859.SAMN05444273_103434"/>
<protein>
    <submittedName>
        <fullName evidence="1">Uncharacterized protein</fullName>
    </submittedName>
</protein>
<evidence type="ECO:0000313" key="2">
    <source>
        <dbReference type="Proteomes" id="UP000184144"/>
    </source>
</evidence>
<dbReference type="RefSeq" id="WP_073142674.1">
    <property type="nucleotide sequence ID" value="NZ_FQUV01000003.1"/>
</dbReference>
<sequence>MMHETSPEVVTKLFTRADGTYQFARWGRPVAPVAFGVEDSAVSILKGAIEAVCRLAKHEMAETDPELGSNFMVFFVRDWQELADTPNLDRLIPELGPLVGRLKSADANQYRLFRFDEAGGIKACFVFLRMDAALSELPADTLCLGQAVQSILLWSDAAFATSSPLALTGDNVAILKPDVANVIRAAYDPVMPVAADDASHALRMAARVGALLAAGASDAT</sequence>
<name>A0A1M4Y6R2_9RHOB</name>
<dbReference type="AlphaFoldDB" id="A0A1M4Y6R2"/>
<dbReference type="Proteomes" id="UP000184144">
    <property type="component" value="Unassembled WGS sequence"/>
</dbReference>
<organism evidence="1 2">
    <name type="scientific">Litoreibacter ascidiaceicola</name>
    <dbReference type="NCBI Taxonomy" id="1486859"/>
    <lineage>
        <taxon>Bacteria</taxon>
        <taxon>Pseudomonadati</taxon>
        <taxon>Pseudomonadota</taxon>
        <taxon>Alphaproteobacteria</taxon>
        <taxon>Rhodobacterales</taxon>
        <taxon>Roseobacteraceae</taxon>
        <taxon>Litoreibacter</taxon>
    </lineage>
</organism>
<accession>A0A1M4Y6R2</accession>
<gene>
    <name evidence="1" type="ORF">SAMN05444273_103434</name>
</gene>
<reference evidence="2" key="1">
    <citation type="submission" date="2016-11" db="EMBL/GenBank/DDBJ databases">
        <authorList>
            <person name="Varghese N."/>
            <person name="Submissions S."/>
        </authorList>
    </citation>
    <scope>NUCLEOTIDE SEQUENCE [LARGE SCALE GENOMIC DNA]</scope>
    <source>
        <strain evidence="2">DSM 100566</strain>
    </source>
</reference>
<evidence type="ECO:0000313" key="1">
    <source>
        <dbReference type="EMBL" id="SHF01263.1"/>
    </source>
</evidence>
<dbReference type="EMBL" id="FQUV01000003">
    <property type="protein sequence ID" value="SHF01263.1"/>
    <property type="molecule type" value="Genomic_DNA"/>
</dbReference>
<keyword evidence="2" id="KW-1185">Reference proteome</keyword>
<proteinExistence type="predicted"/>